<comment type="caution">
    <text evidence="2">The sequence shown here is derived from an EMBL/GenBank/DDBJ whole genome shotgun (WGS) entry which is preliminary data.</text>
</comment>
<gene>
    <name evidence="2" type="ORF">GCM10022252_76270</name>
</gene>
<proteinExistence type="predicted"/>
<keyword evidence="3" id="KW-1185">Reference proteome</keyword>
<dbReference type="EMBL" id="BAABAQ010000020">
    <property type="protein sequence ID" value="GAA4209563.1"/>
    <property type="molecule type" value="Genomic_DNA"/>
</dbReference>
<accession>A0ABP8BL69</accession>
<feature type="region of interest" description="Disordered" evidence="1">
    <location>
        <begin position="108"/>
        <end position="130"/>
    </location>
</feature>
<reference evidence="3" key="1">
    <citation type="journal article" date="2019" name="Int. J. Syst. Evol. Microbiol.">
        <title>The Global Catalogue of Microorganisms (GCM) 10K type strain sequencing project: providing services to taxonomists for standard genome sequencing and annotation.</title>
        <authorList>
            <consortium name="The Broad Institute Genomics Platform"/>
            <consortium name="The Broad Institute Genome Sequencing Center for Infectious Disease"/>
            <person name="Wu L."/>
            <person name="Ma J."/>
        </authorList>
    </citation>
    <scope>NUCLEOTIDE SEQUENCE [LARGE SCALE GENOMIC DNA]</scope>
    <source>
        <strain evidence="3">JCM 17388</strain>
    </source>
</reference>
<evidence type="ECO:0000256" key="1">
    <source>
        <dbReference type="SAM" id="MobiDB-lite"/>
    </source>
</evidence>
<name>A0ABP8BL69_9ACTN</name>
<evidence type="ECO:0000313" key="3">
    <source>
        <dbReference type="Proteomes" id="UP001501251"/>
    </source>
</evidence>
<dbReference type="RefSeq" id="WP_344923209.1">
    <property type="nucleotide sequence ID" value="NZ_BAABAQ010000020.1"/>
</dbReference>
<organism evidence="2 3">
    <name type="scientific">Streptosporangium oxazolinicum</name>
    <dbReference type="NCBI Taxonomy" id="909287"/>
    <lineage>
        <taxon>Bacteria</taxon>
        <taxon>Bacillati</taxon>
        <taxon>Actinomycetota</taxon>
        <taxon>Actinomycetes</taxon>
        <taxon>Streptosporangiales</taxon>
        <taxon>Streptosporangiaceae</taxon>
        <taxon>Streptosporangium</taxon>
    </lineage>
</organism>
<protein>
    <submittedName>
        <fullName evidence="2">Uncharacterized protein</fullName>
    </submittedName>
</protein>
<sequence length="130" mass="13978">MTTIPTAAPIPRDLGTPIYDRLEAEYSRRRHPAARPPAAPATAHFEITPDGHATQLAPLVSGLVAQLAVADDEQTRAFREPRELTPADLADAFGVPLSVLGLTPEEPATAEFPALTPNPWFTRDTDKATT</sequence>
<evidence type="ECO:0000313" key="2">
    <source>
        <dbReference type="EMBL" id="GAA4209563.1"/>
    </source>
</evidence>
<dbReference type="Proteomes" id="UP001501251">
    <property type="component" value="Unassembled WGS sequence"/>
</dbReference>